<keyword evidence="3" id="KW-1185">Reference proteome</keyword>
<dbReference type="EMBL" id="BMAW01082487">
    <property type="protein sequence ID" value="GFU29470.1"/>
    <property type="molecule type" value="Genomic_DNA"/>
</dbReference>
<evidence type="ECO:0000313" key="3">
    <source>
        <dbReference type="Proteomes" id="UP000887013"/>
    </source>
</evidence>
<reference evidence="1" key="1">
    <citation type="submission" date="2020-08" db="EMBL/GenBank/DDBJ databases">
        <title>Multicomponent nature underlies the extraordinary mechanical properties of spider dragline silk.</title>
        <authorList>
            <person name="Kono N."/>
            <person name="Nakamura H."/>
            <person name="Mori M."/>
            <person name="Yoshida Y."/>
            <person name="Ohtoshi R."/>
            <person name="Malay A.D."/>
            <person name="Moran D.A.P."/>
            <person name="Tomita M."/>
            <person name="Numata K."/>
            <person name="Arakawa K."/>
        </authorList>
    </citation>
    <scope>NUCLEOTIDE SEQUENCE</scope>
</reference>
<evidence type="ECO:0000313" key="2">
    <source>
        <dbReference type="EMBL" id="GFU32114.1"/>
    </source>
</evidence>
<gene>
    <name evidence="2" type="ORF">NPIL_147241</name>
    <name evidence="1" type="ORF">NPIL_222271</name>
</gene>
<dbReference type="Gene3D" id="3.30.420.10">
    <property type="entry name" value="Ribonuclease H-like superfamily/Ribonuclease H"/>
    <property type="match status" value="1"/>
</dbReference>
<proteinExistence type="predicted"/>
<evidence type="ECO:0000313" key="1">
    <source>
        <dbReference type="EMBL" id="GFU29470.1"/>
    </source>
</evidence>
<dbReference type="EMBL" id="BMAW01033843">
    <property type="protein sequence ID" value="GFU32114.1"/>
    <property type="molecule type" value="Genomic_DNA"/>
</dbReference>
<sequence>MTPFYSPNTNSVVERANGIIASTFKKVINKNPEKLALILPNALLAINTRKQNSSQKFPFYLPHGYKPRLPHELHIRSVINDLSHEDQRDLLSLDNAEAPNTMYKMHLTNRRSFDLLRRTYLFKSEDLELCKSLKQGYHKLSAILKEPFVNVRTVAVLYATRSSL</sequence>
<dbReference type="InterPro" id="IPR012337">
    <property type="entry name" value="RNaseH-like_sf"/>
</dbReference>
<dbReference type="AlphaFoldDB" id="A0A8X6QM58"/>
<comment type="caution">
    <text evidence="1">The sequence shown here is derived from an EMBL/GenBank/DDBJ whole genome shotgun (WGS) entry which is preliminary data.</text>
</comment>
<protein>
    <recommendedName>
        <fullName evidence="4">Integrase catalytic domain-containing protein</fullName>
    </recommendedName>
</protein>
<dbReference type="InterPro" id="IPR036397">
    <property type="entry name" value="RNaseH_sf"/>
</dbReference>
<dbReference type="SUPFAM" id="SSF53098">
    <property type="entry name" value="Ribonuclease H-like"/>
    <property type="match status" value="1"/>
</dbReference>
<dbReference type="GO" id="GO:0003676">
    <property type="term" value="F:nucleic acid binding"/>
    <property type="evidence" value="ECO:0007669"/>
    <property type="project" value="InterPro"/>
</dbReference>
<evidence type="ECO:0008006" key="4">
    <source>
        <dbReference type="Google" id="ProtNLM"/>
    </source>
</evidence>
<name>A0A8X6QM58_NEPPI</name>
<accession>A0A8X6QM58</accession>
<organism evidence="1 3">
    <name type="scientific">Nephila pilipes</name>
    <name type="common">Giant wood spider</name>
    <name type="synonym">Nephila maculata</name>
    <dbReference type="NCBI Taxonomy" id="299642"/>
    <lineage>
        <taxon>Eukaryota</taxon>
        <taxon>Metazoa</taxon>
        <taxon>Ecdysozoa</taxon>
        <taxon>Arthropoda</taxon>
        <taxon>Chelicerata</taxon>
        <taxon>Arachnida</taxon>
        <taxon>Araneae</taxon>
        <taxon>Araneomorphae</taxon>
        <taxon>Entelegynae</taxon>
        <taxon>Araneoidea</taxon>
        <taxon>Nephilidae</taxon>
        <taxon>Nephila</taxon>
    </lineage>
</organism>
<dbReference type="Proteomes" id="UP000887013">
    <property type="component" value="Unassembled WGS sequence"/>
</dbReference>